<name>A0A494XDM8_9BACL</name>
<proteinExistence type="predicted"/>
<dbReference type="PANTHER" id="PTHR43031">
    <property type="entry name" value="FAD-DEPENDENT OXIDOREDUCTASE"/>
    <property type="match status" value="1"/>
</dbReference>
<dbReference type="Pfam" id="PF00581">
    <property type="entry name" value="Rhodanese"/>
    <property type="match status" value="1"/>
</dbReference>
<reference evidence="2 3" key="1">
    <citation type="submission" date="2018-10" db="EMBL/GenBank/DDBJ databases">
        <title>Cohnella sp. M2MS4P-1, whole genome shotgun sequence.</title>
        <authorList>
            <person name="Tuo L."/>
        </authorList>
    </citation>
    <scope>NUCLEOTIDE SEQUENCE [LARGE SCALE GENOMIC DNA]</scope>
    <source>
        <strain evidence="2 3">M2MS4P-1</strain>
    </source>
</reference>
<evidence type="ECO:0000313" key="2">
    <source>
        <dbReference type="EMBL" id="RKP47982.1"/>
    </source>
</evidence>
<dbReference type="RefSeq" id="WP_120979271.1">
    <property type="nucleotide sequence ID" value="NZ_RBZM01000010.1"/>
</dbReference>
<comment type="caution">
    <text evidence="2">The sequence shown here is derived from an EMBL/GenBank/DDBJ whole genome shotgun (WGS) entry which is preliminary data.</text>
</comment>
<dbReference type="SMART" id="SM00450">
    <property type="entry name" value="RHOD"/>
    <property type="match status" value="1"/>
</dbReference>
<sequence length="146" mass="16010">MNEPQPKYSLVLETPAASPEDTHRHYTNKLAVETDVSDVRYDMLHGLNEFTLIDVRSRKAYGECRIPGAMNLPSGEIDEKTTASLPKDRVIVVYCWGPACNGGTKGAARLSGLGFRVKEMLGGIEYWRREGNPVEGALGEEATLVG</sequence>
<dbReference type="SUPFAM" id="SSF52821">
    <property type="entry name" value="Rhodanese/Cell cycle control phosphatase"/>
    <property type="match status" value="1"/>
</dbReference>
<dbReference type="Proteomes" id="UP000282076">
    <property type="component" value="Unassembled WGS sequence"/>
</dbReference>
<evidence type="ECO:0000313" key="3">
    <source>
        <dbReference type="Proteomes" id="UP000282076"/>
    </source>
</evidence>
<protein>
    <submittedName>
        <fullName evidence="2">Rhodanese-like domain-containing protein</fullName>
    </submittedName>
</protein>
<gene>
    <name evidence="2" type="ORF">D7Z26_22515</name>
</gene>
<dbReference type="InterPro" id="IPR036873">
    <property type="entry name" value="Rhodanese-like_dom_sf"/>
</dbReference>
<dbReference type="PROSITE" id="PS50206">
    <property type="entry name" value="RHODANESE_3"/>
    <property type="match status" value="1"/>
</dbReference>
<evidence type="ECO:0000259" key="1">
    <source>
        <dbReference type="PROSITE" id="PS50206"/>
    </source>
</evidence>
<keyword evidence="3" id="KW-1185">Reference proteome</keyword>
<dbReference type="InterPro" id="IPR050229">
    <property type="entry name" value="GlpE_sulfurtransferase"/>
</dbReference>
<feature type="domain" description="Rhodanese" evidence="1">
    <location>
        <begin position="46"/>
        <end position="136"/>
    </location>
</feature>
<accession>A0A494XDM8</accession>
<dbReference type="Gene3D" id="3.40.250.10">
    <property type="entry name" value="Rhodanese-like domain"/>
    <property type="match status" value="1"/>
</dbReference>
<dbReference type="PANTHER" id="PTHR43031:SF1">
    <property type="entry name" value="PYRIDINE NUCLEOTIDE-DISULPHIDE OXIDOREDUCTASE"/>
    <property type="match status" value="1"/>
</dbReference>
<dbReference type="EMBL" id="RBZM01000010">
    <property type="protein sequence ID" value="RKP47982.1"/>
    <property type="molecule type" value="Genomic_DNA"/>
</dbReference>
<dbReference type="InterPro" id="IPR001763">
    <property type="entry name" value="Rhodanese-like_dom"/>
</dbReference>
<organism evidence="2 3">
    <name type="scientific">Cohnella endophytica</name>
    <dbReference type="NCBI Taxonomy" id="2419778"/>
    <lineage>
        <taxon>Bacteria</taxon>
        <taxon>Bacillati</taxon>
        <taxon>Bacillota</taxon>
        <taxon>Bacilli</taxon>
        <taxon>Bacillales</taxon>
        <taxon>Paenibacillaceae</taxon>
        <taxon>Cohnella</taxon>
    </lineage>
</organism>
<dbReference type="OrthoDB" id="9800872at2"/>
<dbReference type="AlphaFoldDB" id="A0A494XDM8"/>